<accession>A0A0G1S3H2</accession>
<dbReference type="STRING" id="1618364.UX86_C0015G0021"/>
<sequence length="297" mass="34297">MSLELLDLALKNHATKEATMLALKAAQHYNGILLDINPDGKEGSDWETVLKWSIPALIGAAAVGTAMGTLEKLKARRRQEENKMHERHKVLAQDEKMTRIQETTKAKKISNGDLGYRFILQALDVNEQQLKDNPSWRQIIFLFMDYTQDFGRSAKHREVFEAALADMKSQLRECNWHHTSPEPHDVDDALRAQMPDKGIRAHGLINKGEALERIIKEEEKKKKQRAEAERDARRAAQSLQSIEVIGREYNRTNQFYEDNERKRAEEEAQRHQGDGGIEITHRTLRQQLLGDRFRRGR</sequence>
<comment type="caution">
    <text evidence="3">The sequence shown here is derived from an EMBL/GenBank/DDBJ whole genome shotgun (WGS) entry which is preliminary data.</text>
</comment>
<dbReference type="AlphaFoldDB" id="A0A0G1S3H2"/>
<keyword evidence="1" id="KW-0175">Coiled coil</keyword>
<feature type="region of interest" description="Disordered" evidence="2">
    <location>
        <begin position="256"/>
        <end position="280"/>
    </location>
</feature>
<evidence type="ECO:0000256" key="1">
    <source>
        <dbReference type="SAM" id="Coils"/>
    </source>
</evidence>
<feature type="compositionally biased region" description="Basic and acidic residues" evidence="2">
    <location>
        <begin position="258"/>
        <end position="273"/>
    </location>
</feature>
<evidence type="ECO:0000313" key="3">
    <source>
        <dbReference type="EMBL" id="KKU63931.1"/>
    </source>
</evidence>
<gene>
    <name evidence="3" type="ORF">UX86_C0015G0021</name>
</gene>
<feature type="coiled-coil region" evidence="1">
    <location>
        <begin position="207"/>
        <end position="238"/>
    </location>
</feature>
<dbReference type="Proteomes" id="UP000034502">
    <property type="component" value="Unassembled WGS sequence"/>
</dbReference>
<protein>
    <submittedName>
        <fullName evidence="3">Uncharacterized protein</fullName>
    </submittedName>
</protein>
<evidence type="ECO:0000313" key="4">
    <source>
        <dbReference type="Proteomes" id="UP000034502"/>
    </source>
</evidence>
<name>A0A0G1S3H2_9BACT</name>
<organism evidence="3 4">
    <name type="scientific">Candidatus Amesbacteria bacterium GW2011_GWC1_47_15</name>
    <dbReference type="NCBI Taxonomy" id="1618364"/>
    <lineage>
        <taxon>Bacteria</taxon>
        <taxon>Candidatus Amesiibacteriota</taxon>
    </lineage>
</organism>
<evidence type="ECO:0000256" key="2">
    <source>
        <dbReference type="SAM" id="MobiDB-lite"/>
    </source>
</evidence>
<dbReference type="EMBL" id="LCNU01000015">
    <property type="protein sequence ID" value="KKU63931.1"/>
    <property type="molecule type" value="Genomic_DNA"/>
</dbReference>
<proteinExistence type="predicted"/>
<reference evidence="3 4" key="1">
    <citation type="journal article" date="2015" name="Nature">
        <title>rRNA introns, odd ribosomes, and small enigmatic genomes across a large radiation of phyla.</title>
        <authorList>
            <person name="Brown C.T."/>
            <person name="Hug L.A."/>
            <person name="Thomas B.C."/>
            <person name="Sharon I."/>
            <person name="Castelle C.J."/>
            <person name="Singh A."/>
            <person name="Wilkins M.J."/>
            <person name="Williams K.H."/>
            <person name="Banfield J.F."/>
        </authorList>
    </citation>
    <scope>NUCLEOTIDE SEQUENCE [LARGE SCALE GENOMIC DNA]</scope>
</reference>